<protein>
    <recommendedName>
        <fullName evidence="5">Membrane anchor Opy2 N-terminal domain-containing protein</fullName>
    </recommendedName>
</protein>
<dbReference type="OrthoDB" id="2284384at2759"/>
<evidence type="ECO:0000256" key="2">
    <source>
        <dbReference type="SAM" id="Phobius"/>
    </source>
</evidence>
<feature type="compositionally biased region" description="Polar residues" evidence="1">
    <location>
        <begin position="324"/>
        <end position="333"/>
    </location>
</feature>
<dbReference type="InParanoid" id="A0A162PVU6"/>
<dbReference type="RefSeq" id="XP_018294517.1">
    <property type="nucleotide sequence ID" value="XM_018430985.1"/>
</dbReference>
<name>A0A162PVU6_PHYB8</name>
<gene>
    <name evidence="3" type="ORF">PHYBLDRAFT_143441</name>
</gene>
<feature type="compositionally biased region" description="Low complexity" evidence="1">
    <location>
        <begin position="334"/>
        <end position="364"/>
    </location>
</feature>
<dbReference type="Proteomes" id="UP000077315">
    <property type="component" value="Unassembled WGS sequence"/>
</dbReference>
<keyword evidence="2" id="KW-0812">Transmembrane</keyword>
<reference evidence="4" key="1">
    <citation type="submission" date="2015-06" db="EMBL/GenBank/DDBJ databases">
        <title>Expansion of signal transduction pathways in fungi by whole-genome duplication.</title>
        <authorList>
            <consortium name="DOE Joint Genome Institute"/>
            <person name="Corrochano L.M."/>
            <person name="Kuo A."/>
            <person name="Marcet-Houben M."/>
            <person name="Polaino S."/>
            <person name="Salamov A."/>
            <person name="Villalobos J.M."/>
            <person name="Alvarez M.I."/>
            <person name="Avalos J."/>
            <person name="Benito E.P."/>
            <person name="Benoit I."/>
            <person name="Burger G."/>
            <person name="Camino L.P."/>
            <person name="Canovas D."/>
            <person name="Cerda-Olmedo E."/>
            <person name="Cheng J.-F."/>
            <person name="Dominguez A."/>
            <person name="Elias M."/>
            <person name="Eslava A.P."/>
            <person name="Glaser F."/>
            <person name="Grimwood J."/>
            <person name="Gutierrez G."/>
            <person name="Heitman J."/>
            <person name="Henrissat B."/>
            <person name="Iturriaga E.A."/>
            <person name="Lang B.F."/>
            <person name="Lavin J.L."/>
            <person name="Lee S."/>
            <person name="Li W."/>
            <person name="Lindquist E."/>
            <person name="Lopez-Garcia S."/>
            <person name="Luque E.M."/>
            <person name="Marcos A.T."/>
            <person name="Martin J."/>
            <person name="McCluskey K."/>
            <person name="Medina H.R."/>
            <person name="Miralles-Duran A."/>
            <person name="Miyazaki A."/>
            <person name="Munoz-Torres E."/>
            <person name="Oguiza J.A."/>
            <person name="Ohm R."/>
            <person name="Olmedo M."/>
            <person name="Orejas M."/>
            <person name="Ortiz-Castellanos L."/>
            <person name="Pisabarro A.G."/>
            <person name="Rodriguez-Romero J."/>
            <person name="Ruiz-Herrera J."/>
            <person name="Ruiz-Vazquez R."/>
            <person name="Sanz C."/>
            <person name="Schackwitz W."/>
            <person name="Schmutz J."/>
            <person name="Shahriari M."/>
            <person name="Shelest E."/>
            <person name="Silva-Franco F."/>
            <person name="Soanes D."/>
            <person name="Syed K."/>
            <person name="Tagua V.G."/>
            <person name="Talbot N.J."/>
            <person name="Thon M."/>
            <person name="De vries R.P."/>
            <person name="Wiebenga A."/>
            <person name="Yadav J.S."/>
            <person name="Braun E.L."/>
            <person name="Baker S."/>
            <person name="Garre V."/>
            <person name="Horwitz B."/>
            <person name="Torres-Martinez S."/>
            <person name="Idnurm A."/>
            <person name="Herrera-Estrella A."/>
            <person name="Gabaldon T."/>
            <person name="Grigoriev I.V."/>
        </authorList>
    </citation>
    <scope>NUCLEOTIDE SEQUENCE [LARGE SCALE GENOMIC DNA]</scope>
    <source>
        <strain evidence="4">NRRL 1555(-)</strain>
    </source>
</reference>
<sequence length="430" mass="46948">MVHSQENWVFQRRDLADCRPINCRPDCSPGCGSQQTCVLGVMSECGKCPVSQCSYISQIIPRSPDSPESTPRVGLIAGLTTGLVAVALIAVTVAGLVFYRRRRQQQQQQQGQKSSNDREVCDDDLYSFRPELSPVPPMLPFNSHTQVPPQVNLQNDNHQNYAYGHSCGSPSPSLLIGTSPLQIPHLETPTPVFASPPKPTSAVIRRSLNILPTHTLDNSTINRSSSVKISKYDNISAYPRPITFSDNPFEDLDDESKVQIKRAVSVRKNRDVSRSSSIRSNALVDPEQNEGMPAIKVFCAKPTMVRINTISRNEGGITRKRSVRTTINNDSTQSASNVSNLSNNDSNKDSNSGNNNDSSNDSSNATTFLTPTASSLDPHKRTRAESLISVHSTAESTHSTIGDGEITVIWDASRPTSRRSLSQDCPSACP</sequence>
<feature type="region of interest" description="Disordered" evidence="1">
    <location>
        <begin position="316"/>
        <end position="380"/>
    </location>
</feature>
<dbReference type="GeneID" id="28991891"/>
<keyword evidence="2" id="KW-1133">Transmembrane helix</keyword>
<feature type="transmembrane region" description="Helical" evidence="2">
    <location>
        <begin position="73"/>
        <end position="99"/>
    </location>
</feature>
<keyword evidence="2" id="KW-0472">Membrane</keyword>
<dbReference type="AlphaFoldDB" id="A0A162PVU6"/>
<evidence type="ECO:0008006" key="5">
    <source>
        <dbReference type="Google" id="ProtNLM"/>
    </source>
</evidence>
<dbReference type="EMBL" id="KV440976">
    <property type="protein sequence ID" value="OAD76477.1"/>
    <property type="molecule type" value="Genomic_DNA"/>
</dbReference>
<organism evidence="3 4">
    <name type="scientific">Phycomyces blakesleeanus (strain ATCC 8743b / DSM 1359 / FGSC 10004 / NBRC 33097 / NRRL 1555)</name>
    <dbReference type="NCBI Taxonomy" id="763407"/>
    <lineage>
        <taxon>Eukaryota</taxon>
        <taxon>Fungi</taxon>
        <taxon>Fungi incertae sedis</taxon>
        <taxon>Mucoromycota</taxon>
        <taxon>Mucoromycotina</taxon>
        <taxon>Mucoromycetes</taxon>
        <taxon>Mucorales</taxon>
        <taxon>Phycomycetaceae</taxon>
        <taxon>Phycomyces</taxon>
    </lineage>
</organism>
<evidence type="ECO:0000313" key="3">
    <source>
        <dbReference type="EMBL" id="OAD76477.1"/>
    </source>
</evidence>
<keyword evidence="4" id="KW-1185">Reference proteome</keyword>
<evidence type="ECO:0000313" key="4">
    <source>
        <dbReference type="Proteomes" id="UP000077315"/>
    </source>
</evidence>
<evidence type="ECO:0000256" key="1">
    <source>
        <dbReference type="SAM" id="MobiDB-lite"/>
    </source>
</evidence>
<dbReference type="VEuPathDB" id="FungiDB:PHYBLDRAFT_143441"/>
<proteinExistence type="predicted"/>
<accession>A0A162PVU6</accession>
<feature type="compositionally biased region" description="Polar residues" evidence="1">
    <location>
        <begin position="365"/>
        <end position="375"/>
    </location>
</feature>